<keyword evidence="3" id="KW-1185">Reference proteome</keyword>
<gene>
    <name evidence="2" type="ORF">FK004_10940</name>
</gene>
<dbReference type="RefSeq" id="WP_108737269.1">
    <property type="nucleotide sequence ID" value="NZ_CP020919.1"/>
</dbReference>
<evidence type="ECO:0000256" key="1">
    <source>
        <dbReference type="SAM" id="Coils"/>
    </source>
</evidence>
<evidence type="ECO:0000313" key="3">
    <source>
        <dbReference type="Proteomes" id="UP000244677"/>
    </source>
</evidence>
<name>A0A2S1LPM1_9FLAO</name>
<accession>A0A2S1LPM1</accession>
<dbReference type="AlphaFoldDB" id="A0A2S1LPM1"/>
<keyword evidence="1" id="KW-0175">Coiled coil</keyword>
<dbReference type="Proteomes" id="UP000244677">
    <property type="component" value="Chromosome"/>
</dbReference>
<dbReference type="KEGG" id="fki:FK004_10940"/>
<organism evidence="2 3">
    <name type="scientific">Flavobacterium kingsejongi</name>
    <dbReference type="NCBI Taxonomy" id="1678728"/>
    <lineage>
        <taxon>Bacteria</taxon>
        <taxon>Pseudomonadati</taxon>
        <taxon>Bacteroidota</taxon>
        <taxon>Flavobacteriia</taxon>
        <taxon>Flavobacteriales</taxon>
        <taxon>Flavobacteriaceae</taxon>
        <taxon>Flavobacterium</taxon>
    </lineage>
</organism>
<proteinExistence type="predicted"/>
<dbReference type="EMBL" id="CP020919">
    <property type="protein sequence ID" value="AWG25695.1"/>
    <property type="molecule type" value="Genomic_DNA"/>
</dbReference>
<feature type="coiled-coil region" evidence="1">
    <location>
        <begin position="106"/>
        <end position="133"/>
    </location>
</feature>
<protein>
    <recommendedName>
        <fullName evidence="4">DUF3829 domain-containing protein</fullName>
    </recommendedName>
</protein>
<evidence type="ECO:0008006" key="4">
    <source>
        <dbReference type="Google" id="ProtNLM"/>
    </source>
</evidence>
<dbReference type="InterPro" id="IPR024291">
    <property type="entry name" value="DUF3829"/>
</dbReference>
<dbReference type="Pfam" id="PF12889">
    <property type="entry name" value="DUF3829"/>
    <property type="match status" value="1"/>
</dbReference>
<sequence length="329" mass="37860">MKKLMMMALAALVLNACNSNSEKKNAVEKMITSDNPLMTAEGIDKFNAYIDYLNEKNRVYTILDRYFDDVDKTGKSTTRDGGIPISTITLYPIKKLSEKIDAEPSFGQLDKDAKALIEAYESLEKKVKQLDDYNKIKEYMSDDYAKAKELYPQIEADYKKFEALDILVERGIAEVQQKVRDAELKNFKEMGYEISYSKSIFLESSRDFLNYVSEKDINSMQELDKEKVKTLINKMSADFSLFNEKAEDQKLFEKEFGANNQYKLDSFKRSAQTYIAQSRTLQELLNSPAKMKEALHTFTFHRGMIVPDGTPDKILTAFDSMIRDSNNIM</sequence>
<reference evidence="2 3" key="1">
    <citation type="submission" date="2017-04" db="EMBL/GenBank/DDBJ databases">
        <title>Complete genome sequence of Flavobacterium kingsejong AJ004.</title>
        <authorList>
            <person name="Lee P.C."/>
        </authorList>
    </citation>
    <scope>NUCLEOTIDE SEQUENCE [LARGE SCALE GENOMIC DNA]</scope>
    <source>
        <strain evidence="2 3">AJ004</strain>
    </source>
</reference>
<evidence type="ECO:0000313" key="2">
    <source>
        <dbReference type="EMBL" id="AWG25695.1"/>
    </source>
</evidence>